<reference evidence="1 2" key="2">
    <citation type="submission" date="2018-11" db="EMBL/GenBank/DDBJ databases">
        <authorList>
            <consortium name="Pathogen Informatics"/>
        </authorList>
    </citation>
    <scope>NUCLEOTIDE SEQUENCE [LARGE SCALE GENOMIC DNA]</scope>
</reference>
<accession>A0A0R3QD13</accession>
<dbReference type="Proteomes" id="UP000280834">
    <property type="component" value="Unassembled WGS sequence"/>
</dbReference>
<proteinExistence type="predicted"/>
<reference evidence="3" key="1">
    <citation type="submission" date="2017-02" db="UniProtKB">
        <authorList>
            <consortium name="WormBaseParasite"/>
        </authorList>
    </citation>
    <scope>IDENTIFICATION</scope>
</reference>
<gene>
    <name evidence="1" type="ORF">BTMF_LOCUS3547</name>
</gene>
<protein>
    <submittedName>
        <fullName evidence="3">Set apart in position or space protein</fullName>
    </submittedName>
</protein>
<evidence type="ECO:0000313" key="3">
    <source>
        <dbReference type="WBParaSite" id="BTMF_0000424501-mRNA-1"/>
    </source>
</evidence>
<name>A0A0R3QD13_9BILA</name>
<dbReference type="PANTHER" id="PTHR13950:SF9">
    <property type="entry name" value="RABCONNECTIN-3A"/>
    <property type="match status" value="1"/>
</dbReference>
<dbReference type="GO" id="GO:0007035">
    <property type="term" value="P:vacuolar acidification"/>
    <property type="evidence" value="ECO:0007669"/>
    <property type="project" value="TreeGrafter"/>
</dbReference>
<dbReference type="GO" id="GO:0043291">
    <property type="term" value="C:RAVE complex"/>
    <property type="evidence" value="ECO:0007669"/>
    <property type="project" value="TreeGrafter"/>
</dbReference>
<keyword evidence="2" id="KW-1185">Reference proteome</keyword>
<organism evidence="3">
    <name type="scientific">Brugia timori</name>
    <dbReference type="NCBI Taxonomy" id="42155"/>
    <lineage>
        <taxon>Eukaryota</taxon>
        <taxon>Metazoa</taxon>
        <taxon>Ecdysozoa</taxon>
        <taxon>Nematoda</taxon>
        <taxon>Chromadorea</taxon>
        <taxon>Rhabditida</taxon>
        <taxon>Spirurina</taxon>
        <taxon>Spiruromorpha</taxon>
        <taxon>Filarioidea</taxon>
        <taxon>Onchocercidae</taxon>
        <taxon>Brugia</taxon>
    </lineage>
</organism>
<dbReference type="WBParaSite" id="BTMF_0000424501-mRNA-1">
    <property type="protein sequence ID" value="BTMF_0000424501-mRNA-1"/>
    <property type="gene ID" value="BTMF_0000424501"/>
</dbReference>
<dbReference type="EMBL" id="UZAG01003227">
    <property type="protein sequence ID" value="VDO15016.1"/>
    <property type="molecule type" value="Genomic_DNA"/>
</dbReference>
<evidence type="ECO:0000313" key="1">
    <source>
        <dbReference type="EMBL" id="VDO15016.1"/>
    </source>
</evidence>
<dbReference type="InterPro" id="IPR052208">
    <property type="entry name" value="DmX-like/RAVE_component"/>
</dbReference>
<evidence type="ECO:0000313" key="2">
    <source>
        <dbReference type="Proteomes" id="UP000280834"/>
    </source>
</evidence>
<sequence length="256" mass="29012">MIHWLNNKEIVYDTGIERIMVEALISDCSAQPNEIENSIRKSVLSMQNLFTESLHNIDDAKVTSTGSMDHEDVFMDGTLASNFNDATGTFSNDTTSSKDPLDLKLNILIREWKKSTDVLFAVHPVDGSLLTWTVEWLDDPLRQPAISFTSRFPSAFSLSDATSLNPSLSVYYPHNFLHEQFAENCSSDGVSQIFERRSTNLLYLLTHHNNGSLNLWNLTFEDNGKFNTVVNISHASRMCGHRYKISQVHIMVFKIC</sequence>
<dbReference type="AlphaFoldDB" id="A0A0R3QD13"/>
<dbReference type="STRING" id="42155.A0A0R3QD13"/>
<dbReference type="PANTHER" id="PTHR13950">
    <property type="entry name" value="RABCONNECTIN-RELATED"/>
    <property type="match status" value="1"/>
</dbReference>